<comment type="caution">
    <text evidence="2">The sequence shown here is derived from an EMBL/GenBank/DDBJ whole genome shotgun (WGS) entry which is preliminary data.</text>
</comment>
<dbReference type="EMBL" id="QEAN01000761">
    <property type="protein sequence ID" value="TPX29993.1"/>
    <property type="molecule type" value="Genomic_DNA"/>
</dbReference>
<gene>
    <name evidence="2" type="ORF">SeMB42_g08018</name>
</gene>
<feature type="non-terminal residue" evidence="2">
    <location>
        <position position="415"/>
    </location>
</feature>
<accession>A0A507BXH0</accession>
<keyword evidence="3" id="KW-1185">Reference proteome</keyword>
<evidence type="ECO:0000313" key="3">
    <source>
        <dbReference type="Proteomes" id="UP000317494"/>
    </source>
</evidence>
<protein>
    <submittedName>
        <fullName evidence="2">Uncharacterized protein</fullName>
    </submittedName>
</protein>
<dbReference type="VEuPathDB" id="FungiDB:SeMB42_g08018"/>
<feature type="region of interest" description="Disordered" evidence="1">
    <location>
        <begin position="1"/>
        <end position="21"/>
    </location>
</feature>
<evidence type="ECO:0000313" key="2">
    <source>
        <dbReference type="EMBL" id="TPX29993.1"/>
    </source>
</evidence>
<feature type="compositionally biased region" description="Low complexity" evidence="1">
    <location>
        <begin position="101"/>
        <end position="141"/>
    </location>
</feature>
<evidence type="ECO:0000256" key="1">
    <source>
        <dbReference type="SAM" id="MobiDB-lite"/>
    </source>
</evidence>
<dbReference type="Proteomes" id="UP000317494">
    <property type="component" value="Unassembled WGS sequence"/>
</dbReference>
<dbReference type="AlphaFoldDB" id="A0A507BXH0"/>
<proteinExistence type="predicted"/>
<feature type="region of interest" description="Disordered" evidence="1">
    <location>
        <begin position="84"/>
        <end position="166"/>
    </location>
</feature>
<sequence length="415" mass="45697">MAAEAPLAKAARKNSAADVRRNRHHGLAAQQVLAKSSLHGAVCKTNTGYPHIKSNIQRGKSHCSRCHDSREQLDERQAQFLARQVKSQRTKSAPVDRVRLTPFTETTSSTFLPTSTTTNTRPKTTGTTRTSSHTRPSSTFTNQQPKPSSTNTPTGNPSDPTSVFSPMASTSLLSLTSRPHTKYSSRTATPLNDYIDGYVDDIDAKMDTIALSAKSVVDLVSGVSSTRKKYFILIRHIQQSVKFDVASTVSSFVYRPMTRSSLHTCRALQQSAFDARVFAVAQPRLRSICSSSTGLAYTAHGTTQSLVKTTPGASQDYLFEDTIPAVYYYKNTSRPYVSENGSFINFVLDMSFAWGAVVSLSVNDFLSGAVNTNQYWRFLLTDGGFTADSFVLVLKYTELIWERAAYGQVVICWSL</sequence>
<reference evidence="2 3" key="1">
    <citation type="journal article" date="2019" name="Sci. Rep.">
        <title>Comparative genomics of chytrid fungi reveal insights into the obligate biotrophic and pathogenic lifestyle of Synchytrium endobioticum.</title>
        <authorList>
            <person name="van de Vossenberg B.T.L.H."/>
            <person name="Warris S."/>
            <person name="Nguyen H.D.T."/>
            <person name="van Gent-Pelzer M.P.E."/>
            <person name="Joly D.L."/>
            <person name="van de Geest H.C."/>
            <person name="Bonants P.J.M."/>
            <person name="Smith D.S."/>
            <person name="Levesque C.A."/>
            <person name="van der Lee T.A.J."/>
        </authorList>
    </citation>
    <scope>NUCLEOTIDE SEQUENCE [LARGE SCALE GENOMIC DNA]</scope>
    <source>
        <strain evidence="2 3">MB42</strain>
    </source>
</reference>
<organism evidence="2 3">
    <name type="scientific">Synchytrium endobioticum</name>
    <dbReference type="NCBI Taxonomy" id="286115"/>
    <lineage>
        <taxon>Eukaryota</taxon>
        <taxon>Fungi</taxon>
        <taxon>Fungi incertae sedis</taxon>
        <taxon>Chytridiomycota</taxon>
        <taxon>Chytridiomycota incertae sedis</taxon>
        <taxon>Chytridiomycetes</taxon>
        <taxon>Synchytriales</taxon>
        <taxon>Synchytriaceae</taxon>
        <taxon>Synchytrium</taxon>
    </lineage>
</organism>
<name>A0A507BXH0_9FUNG</name>
<feature type="compositionally biased region" description="Polar residues" evidence="1">
    <location>
        <begin position="142"/>
        <end position="166"/>
    </location>
</feature>